<keyword evidence="2" id="KW-1185">Reference proteome</keyword>
<evidence type="ECO:0000313" key="2">
    <source>
        <dbReference type="Proteomes" id="UP000800036"/>
    </source>
</evidence>
<protein>
    <recommendedName>
        <fullName evidence="3">PXA domain-containing protein</fullName>
    </recommendedName>
</protein>
<dbReference type="OrthoDB" id="5582218at2759"/>
<dbReference type="Proteomes" id="UP000800036">
    <property type="component" value="Unassembled WGS sequence"/>
</dbReference>
<sequence>RFLSHTIRTQVLNPAFLPMFLRTLRATLFPHNGLAPGRQPPSDEEAKAIKRCCAATLLGLLPTTVASAYFANRSQADRLRQVEGLLDCLDDAYLNKHLIFAIVELIMLRLVPELGERGVQALLEERLG</sequence>
<feature type="non-terminal residue" evidence="1">
    <location>
        <position position="1"/>
    </location>
</feature>
<name>A0A6A5VAB1_9PLEO</name>
<proteinExistence type="predicted"/>
<evidence type="ECO:0000313" key="1">
    <source>
        <dbReference type="EMBL" id="KAF1971966.1"/>
    </source>
</evidence>
<dbReference type="EMBL" id="ML976690">
    <property type="protein sequence ID" value="KAF1971966.1"/>
    <property type="molecule type" value="Genomic_DNA"/>
</dbReference>
<gene>
    <name evidence="1" type="ORF">BU23DRAFT_469279</name>
</gene>
<organism evidence="1 2">
    <name type="scientific">Bimuria novae-zelandiae CBS 107.79</name>
    <dbReference type="NCBI Taxonomy" id="1447943"/>
    <lineage>
        <taxon>Eukaryota</taxon>
        <taxon>Fungi</taxon>
        <taxon>Dikarya</taxon>
        <taxon>Ascomycota</taxon>
        <taxon>Pezizomycotina</taxon>
        <taxon>Dothideomycetes</taxon>
        <taxon>Pleosporomycetidae</taxon>
        <taxon>Pleosporales</taxon>
        <taxon>Massarineae</taxon>
        <taxon>Didymosphaeriaceae</taxon>
        <taxon>Bimuria</taxon>
    </lineage>
</organism>
<dbReference type="AlphaFoldDB" id="A0A6A5VAB1"/>
<accession>A0A6A5VAB1</accession>
<reference evidence="1" key="1">
    <citation type="journal article" date="2020" name="Stud. Mycol.">
        <title>101 Dothideomycetes genomes: a test case for predicting lifestyles and emergence of pathogens.</title>
        <authorList>
            <person name="Haridas S."/>
            <person name="Albert R."/>
            <person name="Binder M."/>
            <person name="Bloem J."/>
            <person name="Labutti K."/>
            <person name="Salamov A."/>
            <person name="Andreopoulos B."/>
            <person name="Baker S."/>
            <person name="Barry K."/>
            <person name="Bills G."/>
            <person name="Bluhm B."/>
            <person name="Cannon C."/>
            <person name="Castanera R."/>
            <person name="Culley D."/>
            <person name="Daum C."/>
            <person name="Ezra D."/>
            <person name="Gonzalez J."/>
            <person name="Henrissat B."/>
            <person name="Kuo A."/>
            <person name="Liang C."/>
            <person name="Lipzen A."/>
            <person name="Lutzoni F."/>
            <person name="Magnuson J."/>
            <person name="Mondo S."/>
            <person name="Nolan M."/>
            <person name="Ohm R."/>
            <person name="Pangilinan J."/>
            <person name="Park H.-J."/>
            <person name="Ramirez L."/>
            <person name="Alfaro M."/>
            <person name="Sun H."/>
            <person name="Tritt A."/>
            <person name="Yoshinaga Y."/>
            <person name="Zwiers L.-H."/>
            <person name="Turgeon B."/>
            <person name="Goodwin S."/>
            <person name="Spatafora J."/>
            <person name="Crous P."/>
            <person name="Grigoriev I."/>
        </authorList>
    </citation>
    <scope>NUCLEOTIDE SEQUENCE</scope>
    <source>
        <strain evidence="1">CBS 107.79</strain>
    </source>
</reference>
<evidence type="ECO:0008006" key="3">
    <source>
        <dbReference type="Google" id="ProtNLM"/>
    </source>
</evidence>